<reference evidence="16 17" key="1">
    <citation type="submission" date="2016-11" db="EMBL/GenBank/DDBJ databases">
        <authorList>
            <person name="Jaros S."/>
            <person name="Januszkiewicz K."/>
            <person name="Wedrychowicz H."/>
        </authorList>
    </citation>
    <scope>NUCLEOTIDE SEQUENCE [LARGE SCALE GENOMIC DNA]</scope>
    <source>
        <strain evidence="16 17">DSM 27406</strain>
    </source>
</reference>
<evidence type="ECO:0000256" key="14">
    <source>
        <dbReference type="HAMAP-Rule" id="MF_01347"/>
    </source>
</evidence>
<dbReference type="InterPro" id="IPR000194">
    <property type="entry name" value="ATPase_F1/V1/A1_a/bsu_nucl-bd"/>
</dbReference>
<keyword evidence="4 14" id="KW-0547">Nucleotide-binding</keyword>
<comment type="function">
    <text evidence="13">Produces ATP from ADP in the presence of a sodium ion gradient across the membrane. The beta chain is the catalytic subunit.</text>
</comment>
<dbReference type="SUPFAM" id="SSF47917">
    <property type="entry name" value="C-terminal domain of alpha and beta subunits of F1 ATP synthase"/>
    <property type="match status" value="1"/>
</dbReference>
<dbReference type="InterPro" id="IPR055190">
    <property type="entry name" value="ATP-synt_VA_C"/>
</dbReference>
<keyword evidence="14" id="KW-1003">Cell membrane</keyword>
<keyword evidence="3 14" id="KW-0813">Transport</keyword>
<evidence type="ECO:0000256" key="13">
    <source>
        <dbReference type="ARBA" id="ARBA00059242"/>
    </source>
</evidence>
<keyword evidence="8 14" id="KW-0406">Ion transport</keyword>
<evidence type="ECO:0000256" key="11">
    <source>
        <dbReference type="ARBA" id="ARBA00023310"/>
    </source>
</evidence>
<dbReference type="Gene3D" id="2.40.10.170">
    <property type="match status" value="1"/>
</dbReference>
<dbReference type="Pfam" id="PF02874">
    <property type="entry name" value="ATP-synt_ab_N"/>
    <property type="match status" value="1"/>
</dbReference>
<evidence type="ECO:0000256" key="2">
    <source>
        <dbReference type="ARBA" id="ARBA00008936"/>
    </source>
</evidence>
<dbReference type="RefSeq" id="WP_073077801.1">
    <property type="nucleotide sequence ID" value="NZ_FRBL01000001.1"/>
</dbReference>
<name>A0A1M6WCJ9_9BACT</name>
<evidence type="ECO:0000259" key="15">
    <source>
        <dbReference type="SMART" id="SM00382"/>
    </source>
</evidence>
<evidence type="ECO:0000256" key="9">
    <source>
        <dbReference type="ARBA" id="ARBA00023136"/>
    </source>
</evidence>
<proteinExistence type="inferred from homology"/>
<evidence type="ECO:0000256" key="12">
    <source>
        <dbReference type="ARBA" id="ARBA00052325"/>
    </source>
</evidence>
<dbReference type="Gene3D" id="1.10.1140.10">
    <property type="entry name" value="Bovine Mitochondrial F1-atpase, Atp Synthase Beta Chain, Chain D, domain 3"/>
    <property type="match status" value="1"/>
</dbReference>
<dbReference type="OrthoDB" id="9801639at2"/>
<dbReference type="CDD" id="cd18110">
    <property type="entry name" value="ATP-synt_F1_beta_C"/>
    <property type="match status" value="1"/>
</dbReference>
<dbReference type="Proteomes" id="UP000184420">
    <property type="component" value="Unassembled WGS sequence"/>
</dbReference>
<keyword evidence="6 14" id="KW-0067">ATP-binding</keyword>
<dbReference type="SUPFAM" id="SSF50615">
    <property type="entry name" value="N-terminal domain of alpha and beta subunits of F1 ATP synthase"/>
    <property type="match status" value="1"/>
</dbReference>
<evidence type="ECO:0000256" key="4">
    <source>
        <dbReference type="ARBA" id="ARBA00022741"/>
    </source>
</evidence>
<keyword evidence="9 14" id="KW-0472">Membrane</keyword>
<dbReference type="PANTHER" id="PTHR15184">
    <property type="entry name" value="ATP SYNTHASE"/>
    <property type="match status" value="1"/>
</dbReference>
<evidence type="ECO:0000256" key="8">
    <source>
        <dbReference type="ARBA" id="ARBA00023065"/>
    </source>
</evidence>
<protein>
    <recommendedName>
        <fullName evidence="14">ATP synthase subunit beta</fullName>
        <ecNumber evidence="14">7.1.2.2</ecNumber>
    </recommendedName>
    <alternativeName>
        <fullName evidence="14">ATP synthase F1 sector subunit beta</fullName>
    </alternativeName>
    <alternativeName>
        <fullName evidence="14">F-ATPase subunit beta</fullName>
    </alternativeName>
</protein>
<dbReference type="InterPro" id="IPR003593">
    <property type="entry name" value="AAA+_ATPase"/>
</dbReference>
<comment type="catalytic activity">
    <reaction evidence="14">
        <text>ATP + H2O + 4 H(+)(in) = ADP + phosphate + 5 H(+)(out)</text>
        <dbReference type="Rhea" id="RHEA:57720"/>
        <dbReference type="ChEBI" id="CHEBI:15377"/>
        <dbReference type="ChEBI" id="CHEBI:15378"/>
        <dbReference type="ChEBI" id="CHEBI:30616"/>
        <dbReference type="ChEBI" id="CHEBI:43474"/>
        <dbReference type="ChEBI" id="CHEBI:456216"/>
        <dbReference type="EC" id="7.1.2.2"/>
    </reaction>
</comment>
<dbReference type="FunFam" id="1.10.1140.10:FF:000001">
    <property type="entry name" value="ATP synthase subunit beta"/>
    <property type="match status" value="1"/>
</dbReference>
<accession>A0A1M6WCJ9</accession>
<keyword evidence="5 14" id="KW-0375">Hydrogen ion transport</keyword>
<dbReference type="InterPro" id="IPR005722">
    <property type="entry name" value="ATP_synth_F1_bsu"/>
</dbReference>
<evidence type="ECO:0000256" key="5">
    <source>
        <dbReference type="ARBA" id="ARBA00022781"/>
    </source>
</evidence>
<dbReference type="STRING" id="1419482.SAMN05444266_101570"/>
<evidence type="ECO:0000256" key="7">
    <source>
        <dbReference type="ARBA" id="ARBA00022967"/>
    </source>
</evidence>
<dbReference type="GO" id="GO:0046962">
    <property type="term" value="F:sodium-transporting ATPase activity, rotational mechanism"/>
    <property type="evidence" value="ECO:0007669"/>
    <property type="project" value="UniProtKB-EC"/>
</dbReference>
<dbReference type="InterPro" id="IPR027417">
    <property type="entry name" value="P-loop_NTPase"/>
</dbReference>
<evidence type="ECO:0000313" key="16">
    <source>
        <dbReference type="EMBL" id="SHK91388.1"/>
    </source>
</evidence>
<dbReference type="Pfam" id="PF00006">
    <property type="entry name" value="ATP-synt_ab"/>
    <property type="match status" value="1"/>
</dbReference>
<evidence type="ECO:0000256" key="1">
    <source>
        <dbReference type="ARBA" id="ARBA00004202"/>
    </source>
</evidence>
<keyword evidence="7 14" id="KW-1278">Translocase</keyword>
<feature type="domain" description="AAA+ ATPase" evidence="15">
    <location>
        <begin position="143"/>
        <end position="361"/>
    </location>
</feature>
<dbReference type="SMART" id="SM00382">
    <property type="entry name" value="AAA"/>
    <property type="match status" value="1"/>
</dbReference>
<dbReference type="GO" id="GO:0046933">
    <property type="term" value="F:proton-transporting ATP synthase activity, rotational mechanism"/>
    <property type="evidence" value="ECO:0007669"/>
    <property type="project" value="UniProtKB-UniRule"/>
</dbReference>
<dbReference type="Gene3D" id="3.40.50.300">
    <property type="entry name" value="P-loop containing nucleotide triphosphate hydrolases"/>
    <property type="match status" value="1"/>
</dbReference>
<comment type="catalytic activity">
    <reaction evidence="12">
        <text>4 Na(+)(in) + ATP + H2O = 4 Na(+)(out) + ADP + phosphate + H(+)</text>
        <dbReference type="Rhea" id="RHEA:58156"/>
        <dbReference type="ChEBI" id="CHEBI:15377"/>
        <dbReference type="ChEBI" id="CHEBI:15378"/>
        <dbReference type="ChEBI" id="CHEBI:29101"/>
        <dbReference type="ChEBI" id="CHEBI:30616"/>
        <dbReference type="ChEBI" id="CHEBI:43474"/>
        <dbReference type="ChEBI" id="CHEBI:456216"/>
        <dbReference type="EC" id="7.2.2.1"/>
    </reaction>
</comment>
<evidence type="ECO:0000256" key="10">
    <source>
        <dbReference type="ARBA" id="ARBA00023196"/>
    </source>
</evidence>
<dbReference type="FunFam" id="3.40.50.300:FF:000004">
    <property type="entry name" value="ATP synthase subunit beta"/>
    <property type="match status" value="1"/>
</dbReference>
<feature type="binding site" evidence="14">
    <location>
        <begin position="151"/>
        <end position="158"/>
    </location>
    <ligand>
        <name>ATP</name>
        <dbReference type="ChEBI" id="CHEBI:30616"/>
    </ligand>
</feature>
<dbReference type="GO" id="GO:0045259">
    <property type="term" value="C:proton-transporting ATP synthase complex"/>
    <property type="evidence" value="ECO:0007669"/>
    <property type="project" value="UniProtKB-KW"/>
</dbReference>
<dbReference type="CDD" id="cd01133">
    <property type="entry name" value="F1-ATPase_beta_CD"/>
    <property type="match status" value="1"/>
</dbReference>
<keyword evidence="11 14" id="KW-0066">ATP synthesis</keyword>
<comment type="subcellular location">
    <subcellularLocation>
        <location evidence="1 14">Cell membrane</location>
        <topology evidence="1 14">Peripheral membrane protein</topology>
    </subcellularLocation>
</comment>
<dbReference type="EMBL" id="FRBL01000001">
    <property type="protein sequence ID" value="SHK91388.1"/>
    <property type="molecule type" value="Genomic_DNA"/>
</dbReference>
<keyword evidence="10 14" id="KW-0139">CF(1)</keyword>
<dbReference type="InterPro" id="IPR050053">
    <property type="entry name" value="ATPase_alpha/beta_chains"/>
</dbReference>
<sequence length="500" mass="54447">MPNTGKIKQIIGPVVDVHFEDKLPDIYNALEITRENGQKVVLEVQQHLGEDSVRCVAMDSTDGMVRGMAVVDKGAPIKMPIGDQVKGRLFNVVGEAIDGLGQLDTSAGYSIHRQPPKFEDLATETEVLFTGIKVIDLIEPYAKGGKIGLFGGAGVGKTVLIQELINNIAKAHEGLSVFAGVGERTREGNDLMREMIEANIVRYGDKFKESMEHGDWDVAAVDKELLKNSQATFVFGQMNEPPGARARVALSGLTLAEYFRDGDGTAGGGRDILFFVDNIFRFTQAGSEVSALLGRMPSAVGYQPTLATEMGLMQERITSTKNGSITSVQAVYVPADDLTDPAPATTFSHLDATTVLDRKISDLGIYPAVSPLDSTSRILTPAIVGEAHYNCAQRVKMILQRYKELQDIIAILGMDELSDEDKLTVSRARRVQRFLSQPFHVAEQFTGLKGVLVPIEETIRGFNMIMDGEVDEYPEAAFNLVGNIDDAIAKGKKLLEQAKN</sequence>
<dbReference type="AlphaFoldDB" id="A0A1M6WCJ9"/>
<dbReference type="FunFam" id="2.40.10.170:FF:000005">
    <property type="entry name" value="ATP synthase subunit beta"/>
    <property type="match status" value="1"/>
</dbReference>
<dbReference type="CDD" id="cd18115">
    <property type="entry name" value="ATP-synt_F1_beta_N"/>
    <property type="match status" value="1"/>
</dbReference>
<dbReference type="HAMAP" id="MF_01347">
    <property type="entry name" value="ATP_synth_beta_bact"/>
    <property type="match status" value="1"/>
</dbReference>
<dbReference type="InterPro" id="IPR036121">
    <property type="entry name" value="ATPase_F1/V1/A1_a/bsu_N_sf"/>
</dbReference>
<dbReference type="SUPFAM" id="SSF52540">
    <property type="entry name" value="P-loop containing nucleoside triphosphate hydrolases"/>
    <property type="match status" value="1"/>
</dbReference>
<dbReference type="InterPro" id="IPR024034">
    <property type="entry name" value="ATPase_F1/V1_b/a_C"/>
</dbReference>
<dbReference type="PANTHER" id="PTHR15184:SF71">
    <property type="entry name" value="ATP SYNTHASE SUBUNIT BETA, MITOCHONDRIAL"/>
    <property type="match status" value="1"/>
</dbReference>
<evidence type="ECO:0000313" key="17">
    <source>
        <dbReference type="Proteomes" id="UP000184420"/>
    </source>
</evidence>
<dbReference type="GO" id="GO:0005886">
    <property type="term" value="C:plasma membrane"/>
    <property type="evidence" value="ECO:0007669"/>
    <property type="project" value="UniProtKB-SubCell"/>
</dbReference>
<dbReference type="NCBIfam" id="TIGR01039">
    <property type="entry name" value="atpD"/>
    <property type="match status" value="1"/>
</dbReference>
<gene>
    <name evidence="14" type="primary">atpD</name>
    <name evidence="16" type="ORF">SAMN05444266_101570</name>
</gene>
<keyword evidence="17" id="KW-1185">Reference proteome</keyword>
<comment type="similarity">
    <text evidence="2 14">Belongs to the ATPase alpha/beta chains family.</text>
</comment>
<organism evidence="16 17">
    <name type="scientific">Chitinophaga jiangningensis</name>
    <dbReference type="NCBI Taxonomy" id="1419482"/>
    <lineage>
        <taxon>Bacteria</taxon>
        <taxon>Pseudomonadati</taxon>
        <taxon>Bacteroidota</taxon>
        <taxon>Chitinophagia</taxon>
        <taxon>Chitinophagales</taxon>
        <taxon>Chitinophagaceae</taxon>
        <taxon>Chitinophaga</taxon>
    </lineage>
</organism>
<dbReference type="Pfam" id="PF22919">
    <property type="entry name" value="ATP-synt_VA_C"/>
    <property type="match status" value="1"/>
</dbReference>
<comment type="function">
    <text evidence="14">Produces ATP from ADP in the presence of a proton gradient across the membrane. The catalytic sites are hosted primarily by the beta subunits.</text>
</comment>
<dbReference type="GO" id="GO:0005524">
    <property type="term" value="F:ATP binding"/>
    <property type="evidence" value="ECO:0007669"/>
    <property type="project" value="UniProtKB-UniRule"/>
</dbReference>
<dbReference type="InterPro" id="IPR004100">
    <property type="entry name" value="ATPase_F1/V1/A1_a/bsu_N"/>
</dbReference>
<evidence type="ECO:0000256" key="6">
    <source>
        <dbReference type="ARBA" id="ARBA00022840"/>
    </source>
</evidence>
<evidence type="ECO:0000256" key="3">
    <source>
        <dbReference type="ARBA" id="ARBA00022448"/>
    </source>
</evidence>
<dbReference type="EC" id="7.1.2.2" evidence="14"/>